<accession>A0A151AAF1</accession>
<dbReference type="PATRIC" id="fig|1008153.3.peg.3778"/>
<dbReference type="InterPro" id="IPR055985">
    <property type="entry name" value="DUF7563"/>
</dbReference>
<protein>
    <recommendedName>
        <fullName evidence="3">Small CPxCG-related zinc finger protein</fullName>
    </recommendedName>
</protein>
<evidence type="ECO:0000313" key="1">
    <source>
        <dbReference type="EMBL" id="KYH24599.1"/>
    </source>
</evidence>
<dbReference type="EMBL" id="LTAZ01000013">
    <property type="protein sequence ID" value="KYH24599.1"/>
    <property type="molecule type" value="Genomic_DNA"/>
</dbReference>
<evidence type="ECO:0000313" key="2">
    <source>
        <dbReference type="Proteomes" id="UP000075321"/>
    </source>
</evidence>
<dbReference type="AlphaFoldDB" id="A0A151AAF1"/>
<dbReference type="Pfam" id="PF24444">
    <property type="entry name" value="DUF7563"/>
    <property type="match status" value="1"/>
</dbReference>
<evidence type="ECO:0008006" key="3">
    <source>
        <dbReference type="Google" id="ProtNLM"/>
    </source>
</evidence>
<comment type="caution">
    <text evidence="1">The sequence shown here is derived from an EMBL/GenBank/DDBJ whole genome shotgun (WGS) entry which is preliminary data.</text>
</comment>
<organism evidence="1 2">
    <name type="scientific">Halalkalicoccus paucihalophilus</name>
    <dbReference type="NCBI Taxonomy" id="1008153"/>
    <lineage>
        <taxon>Archaea</taxon>
        <taxon>Methanobacteriati</taxon>
        <taxon>Methanobacteriota</taxon>
        <taxon>Stenosarchaea group</taxon>
        <taxon>Halobacteria</taxon>
        <taxon>Halobacteriales</taxon>
        <taxon>Halococcaceae</taxon>
        <taxon>Halalkalicoccus</taxon>
    </lineage>
</organism>
<sequence length="48" mass="5083">MNMPQCDECGQHVTADFHRVFAGNDGTLYGCPNCLSATAIKNGKATGH</sequence>
<gene>
    <name evidence="1" type="ORF">HAPAU_35820</name>
</gene>
<proteinExistence type="predicted"/>
<reference evidence="1 2" key="1">
    <citation type="submission" date="2016-02" db="EMBL/GenBank/DDBJ databases">
        <title>Genome sequence of Halalkalicoccus paucihalophilus DSM 24557.</title>
        <authorList>
            <person name="Poehlein A."/>
            <person name="Daniel R."/>
        </authorList>
    </citation>
    <scope>NUCLEOTIDE SEQUENCE [LARGE SCALE GENOMIC DNA]</scope>
    <source>
        <strain evidence="1 2">DSM 24557</strain>
    </source>
</reference>
<keyword evidence="2" id="KW-1185">Reference proteome</keyword>
<dbReference type="Proteomes" id="UP000075321">
    <property type="component" value="Unassembled WGS sequence"/>
</dbReference>
<name>A0A151AAF1_9EURY</name>